<accession>A0A9Q0M0I7</accession>
<keyword evidence="3" id="KW-1185">Reference proteome</keyword>
<feature type="region of interest" description="Disordered" evidence="1">
    <location>
        <begin position="75"/>
        <end position="114"/>
    </location>
</feature>
<feature type="region of interest" description="Disordered" evidence="1">
    <location>
        <begin position="294"/>
        <end position="332"/>
    </location>
</feature>
<dbReference type="Proteomes" id="UP001142055">
    <property type="component" value="Chromosome 3"/>
</dbReference>
<sequence length="332" mass="37287">MLPPLPMPLVTYQLVTDDANAVTGALSATSSNILGGNSDVNLENAHAHEISSKHTTRRLPICYSTDCQQINSGKCEKDSFTEEDNLSQEDTGHDDSYESSSLSEKENDGRNINTPKIVRSYSVKIQRKSSLRGILKYPRQRAISESSALDPNGNSQSDDSFYFGTSFEEEEEDNECIDDKPKKNVTFSEKMSTTFVFRPNSSILGRRLKNQKKSKKKKEKRLRDSLENIASDDECIIKSLDDIEATKQFIDMQRYPLVDDSASELSSSSGCDCSASECSGDEALVTETLNCYQDESKSSQDNKTKRKNRRNRNRKNKQNVRTRLETGGYDSD</sequence>
<evidence type="ECO:0000313" key="3">
    <source>
        <dbReference type="Proteomes" id="UP001142055"/>
    </source>
</evidence>
<evidence type="ECO:0000256" key="1">
    <source>
        <dbReference type="SAM" id="MobiDB-lite"/>
    </source>
</evidence>
<protein>
    <submittedName>
        <fullName evidence="2">Uncharacterized protein</fullName>
    </submittedName>
</protein>
<name>A0A9Q0M0I7_BLOTA</name>
<feature type="compositionally biased region" description="Basic residues" evidence="1">
    <location>
        <begin position="304"/>
        <end position="320"/>
    </location>
</feature>
<comment type="caution">
    <text evidence="2">The sequence shown here is derived from an EMBL/GenBank/DDBJ whole genome shotgun (WGS) entry which is preliminary data.</text>
</comment>
<gene>
    <name evidence="2" type="ORF">RDWZM_007605</name>
</gene>
<dbReference type="EMBL" id="JAPWDV010000003">
    <property type="protein sequence ID" value="KAJ6216448.1"/>
    <property type="molecule type" value="Genomic_DNA"/>
</dbReference>
<organism evidence="2 3">
    <name type="scientific">Blomia tropicalis</name>
    <name type="common">Mite</name>
    <dbReference type="NCBI Taxonomy" id="40697"/>
    <lineage>
        <taxon>Eukaryota</taxon>
        <taxon>Metazoa</taxon>
        <taxon>Ecdysozoa</taxon>
        <taxon>Arthropoda</taxon>
        <taxon>Chelicerata</taxon>
        <taxon>Arachnida</taxon>
        <taxon>Acari</taxon>
        <taxon>Acariformes</taxon>
        <taxon>Sarcoptiformes</taxon>
        <taxon>Astigmata</taxon>
        <taxon>Glycyphagoidea</taxon>
        <taxon>Echimyopodidae</taxon>
        <taxon>Blomia</taxon>
    </lineage>
</organism>
<feature type="compositionally biased region" description="Basic and acidic residues" evidence="1">
    <location>
        <begin position="294"/>
        <end position="303"/>
    </location>
</feature>
<proteinExistence type="predicted"/>
<evidence type="ECO:0000313" key="2">
    <source>
        <dbReference type="EMBL" id="KAJ6216448.1"/>
    </source>
</evidence>
<dbReference type="OMA" id="LETNICV"/>
<reference evidence="2" key="1">
    <citation type="submission" date="2022-12" db="EMBL/GenBank/DDBJ databases">
        <title>Genome assemblies of Blomia tropicalis.</title>
        <authorList>
            <person name="Cui Y."/>
        </authorList>
    </citation>
    <scope>NUCLEOTIDE SEQUENCE</scope>
    <source>
        <tissue evidence="2">Adult mites</tissue>
    </source>
</reference>
<dbReference type="AlphaFoldDB" id="A0A9Q0M0I7"/>